<evidence type="ECO:0000256" key="7">
    <source>
        <dbReference type="ARBA" id="ARBA00023163"/>
    </source>
</evidence>
<evidence type="ECO:0000256" key="6">
    <source>
        <dbReference type="ARBA" id="ARBA00023125"/>
    </source>
</evidence>
<sequence length="359" mass="39958">MTCLPNFFRSNFPRAPSDFTRSHSPLAHSHQPTTIDPNRRTAASKPPRLPSDPSAAARNPTPPIPAGSPAALAPSARLISQPSSPPPTLQEPICPPPEKRHKVSSDKDGDQCHSDRHSFECASQIAPYKHDKSGGVEDEQGKDLIASVPSKRKRQRSLPIEAYTAQCAACNEWRLVPTKKKYEEIRECIKENPFTCEKAREWKPDVACHDPSEVSQDGSKLWAMDQHNIPQAPPGWERLIMIRREGCSKFADVYYTSPTGRKLRSTNEVASYLKENPEYEAQGVKLSQFSFKIPTPARLDNVRKSNWTSRNDVAHEGSTKPLPEEVQAVAGPVPPTHEDAGDNNQLVPYNEDPPELLQQ</sequence>
<evidence type="ECO:0008006" key="14">
    <source>
        <dbReference type="Google" id="ProtNLM"/>
    </source>
</evidence>
<evidence type="ECO:0000259" key="11">
    <source>
        <dbReference type="PROSITE" id="PS51050"/>
    </source>
</evidence>
<protein>
    <recommendedName>
        <fullName evidence="14">MBD domain-containing protein</fullName>
    </recommendedName>
</protein>
<comment type="caution">
    <text evidence="12">The sequence shown here is derived from an EMBL/GenBank/DDBJ whole genome shotgun (WGS) entry which is preliminary data.</text>
</comment>
<dbReference type="Proteomes" id="UP000324897">
    <property type="component" value="Unassembled WGS sequence"/>
</dbReference>
<dbReference type="PANTHER" id="PTHR12396">
    <property type="entry name" value="METHYL-CPG BINDING PROTEIN, MBD"/>
    <property type="match status" value="1"/>
</dbReference>
<evidence type="ECO:0000259" key="10">
    <source>
        <dbReference type="PROSITE" id="PS50982"/>
    </source>
</evidence>
<dbReference type="PROSITE" id="PS51050">
    <property type="entry name" value="ZF_CW"/>
    <property type="match status" value="1"/>
</dbReference>
<evidence type="ECO:0000256" key="5">
    <source>
        <dbReference type="ARBA" id="ARBA00023015"/>
    </source>
</evidence>
<feature type="compositionally biased region" description="Basic and acidic residues" evidence="9">
    <location>
        <begin position="103"/>
        <end position="116"/>
    </location>
</feature>
<dbReference type="Gene3D" id="3.30.890.10">
    <property type="entry name" value="Methyl-cpg-binding Protein 2, Chain A"/>
    <property type="match status" value="1"/>
</dbReference>
<feature type="compositionally biased region" description="Low complexity" evidence="9">
    <location>
        <begin position="67"/>
        <end position="76"/>
    </location>
</feature>
<keyword evidence="13" id="KW-1185">Reference proteome</keyword>
<dbReference type="SUPFAM" id="SSF54171">
    <property type="entry name" value="DNA-binding domain"/>
    <property type="match status" value="1"/>
</dbReference>
<reference evidence="12 13" key="1">
    <citation type="journal article" date="2019" name="Sci. Rep.">
        <title>A high-quality genome of Eragrostis curvula grass provides insights into Poaceae evolution and supports new strategies to enhance forage quality.</title>
        <authorList>
            <person name="Carballo J."/>
            <person name="Santos B.A.C.M."/>
            <person name="Zappacosta D."/>
            <person name="Garbus I."/>
            <person name="Selva J.P."/>
            <person name="Gallo C.A."/>
            <person name="Diaz A."/>
            <person name="Albertini E."/>
            <person name="Caccamo M."/>
            <person name="Echenique V."/>
        </authorList>
    </citation>
    <scope>NUCLEOTIDE SEQUENCE [LARGE SCALE GENOMIC DNA]</scope>
    <source>
        <strain evidence="13">cv. Victoria</strain>
        <tissue evidence="12">Leaf</tissue>
    </source>
</reference>
<dbReference type="Gramene" id="TVU05144">
    <property type="protein sequence ID" value="TVU05144"/>
    <property type="gene ID" value="EJB05_48296"/>
</dbReference>
<proteinExistence type="predicted"/>
<evidence type="ECO:0000256" key="9">
    <source>
        <dbReference type="SAM" id="MobiDB-lite"/>
    </source>
</evidence>
<accession>A0A5J9T1K2</accession>
<evidence type="ECO:0000313" key="13">
    <source>
        <dbReference type="Proteomes" id="UP000324897"/>
    </source>
</evidence>
<keyword evidence="3" id="KW-0863">Zinc-finger</keyword>
<feature type="non-terminal residue" evidence="12">
    <location>
        <position position="1"/>
    </location>
</feature>
<feature type="domain" description="MBD" evidence="10">
    <location>
        <begin position="222"/>
        <end position="296"/>
    </location>
</feature>
<dbReference type="OrthoDB" id="615025at2759"/>
<feature type="region of interest" description="Disordered" evidence="9">
    <location>
        <begin position="305"/>
        <end position="359"/>
    </location>
</feature>
<dbReference type="Pfam" id="PF01429">
    <property type="entry name" value="MBD"/>
    <property type="match status" value="1"/>
</dbReference>
<dbReference type="AlphaFoldDB" id="A0A5J9T1K2"/>
<dbReference type="InterPro" id="IPR016177">
    <property type="entry name" value="DNA-bd_dom_sf"/>
</dbReference>
<gene>
    <name evidence="12" type="ORF">EJB05_48296</name>
</gene>
<keyword evidence="8" id="KW-0539">Nucleus</keyword>
<feature type="region of interest" description="Disordered" evidence="9">
    <location>
        <begin position="1"/>
        <end position="116"/>
    </location>
</feature>
<dbReference type="CDD" id="cd01396">
    <property type="entry name" value="MeCP2_MBD"/>
    <property type="match status" value="1"/>
</dbReference>
<keyword evidence="5" id="KW-0805">Transcription regulation</keyword>
<keyword evidence="7" id="KW-0804">Transcription</keyword>
<evidence type="ECO:0000256" key="4">
    <source>
        <dbReference type="ARBA" id="ARBA00022833"/>
    </source>
</evidence>
<feature type="compositionally biased region" description="Pro residues" evidence="9">
    <location>
        <begin position="83"/>
        <end position="96"/>
    </location>
</feature>
<evidence type="ECO:0000256" key="8">
    <source>
        <dbReference type="ARBA" id="ARBA00023242"/>
    </source>
</evidence>
<evidence type="ECO:0000256" key="3">
    <source>
        <dbReference type="ARBA" id="ARBA00022771"/>
    </source>
</evidence>
<evidence type="ECO:0000313" key="12">
    <source>
        <dbReference type="EMBL" id="TVU05144.1"/>
    </source>
</evidence>
<keyword evidence="4" id="KW-0862">Zinc</keyword>
<name>A0A5J9T1K2_9POAL</name>
<dbReference type="EMBL" id="RWGY01000051">
    <property type="protein sequence ID" value="TVU05144.1"/>
    <property type="molecule type" value="Genomic_DNA"/>
</dbReference>
<dbReference type="GO" id="GO:0003677">
    <property type="term" value="F:DNA binding"/>
    <property type="evidence" value="ECO:0007669"/>
    <property type="project" value="UniProtKB-KW"/>
</dbReference>
<organism evidence="12 13">
    <name type="scientific">Eragrostis curvula</name>
    <name type="common">weeping love grass</name>
    <dbReference type="NCBI Taxonomy" id="38414"/>
    <lineage>
        <taxon>Eukaryota</taxon>
        <taxon>Viridiplantae</taxon>
        <taxon>Streptophyta</taxon>
        <taxon>Embryophyta</taxon>
        <taxon>Tracheophyta</taxon>
        <taxon>Spermatophyta</taxon>
        <taxon>Magnoliopsida</taxon>
        <taxon>Liliopsida</taxon>
        <taxon>Poales</taxon>
        <taxon>Poaceae</taxon>
        <taxon>PACMAD clade</taxon>
        <taxon>Chloridoideae</taxon>
        <taxon>Eragrostideae</taxon>
        <taxon>Eragrostidinae</taxon>
        <taxon>Eragrostis</taxon>
    </lineage>
</organism>
<evidence type="ECO:0000256" key="2">
    <source>
        <dbReference type="ARBA" id="ARBA00022723"/>
    </source>
</evidence>
<dbReference type="InterPro" id="IPR011124">
    <property type="entry name" value="Znf_CW"/>
</dbReference>
<dbReference type="GO" id="GO:0005634">
    <property type="term" value="C:nucleus"/>
    <property type="evidence" value="ECO:0007669"/>
    <property type="project" value="UniProtKB-SubCell"/>
</dbReference>
<dbReference type="PROSITE" id="PS50982">
    <property type="entry name" value="MBD"/>
    <property type="match status" value="1"/>
</dbReference>
<dbReference type="GO" id="GO:0008270">
    <property type="term" value="F:zinc ion binding"/>
    <property type="evidence" value="ECO:0007669"/>
    <property type="project" value="UniProtKB-KW"/>
</dbReference>
<evidence type="ECO:0000256" key="1">
    <source>
        <dbReference type="ARBA" id="ARBA00004123"/>
    </source>
</evidence>
<keyword evidence="2" id="KW-0479">Metal-binding</keyword>
<dbReference type="SMART" id="SM00391">
    <property type="entry name" value="MBD"/>
    <property type="match status" value="1"/>
</dbReference>
<dbReference type="InterPro" id="IPR001739">
    <property type="entry name" value="Methyl_CpG_DNA-bd"/>
</dbReference>
<keyword evidence="6" id="KW-0238">DNA-binding</keyword>
<dbReference type="PANTHER" id="PTHR12396:SF30">
    <property type="entry name" value="MBD DOMAIN-CONTAINING PROTEIN"/>
    <property type="match status" value="1"/>
</dbReference>
<comment type="subcellular location">
    <subcellularLocation>
        <location evidence="1">Nucleus</location>
    </subcellularLocation>
</comment>
<feature type="domain" description="CW-type" evidence="11">
    <location>
        <begin position="157"/>
        <end position="216"/>
    </location>
</feature>